<dbReference type="GO" id="GO:0016787">
    <property type="term" value="F:hydrolase activity"/>
    <property type="evidence" value="ECO:0007669"/>
    <property type="project" value="UniProtKB-KW"/>
</dbReference>
<sequence>MEQIILLDHEIFVYLNNLGNSSWDNFWLFITNKFTWIPLYLVLLIYLFRNTTRKQFLLCVVFITLLIVATDQLANLFKYGLERYRPCHDKTLTGKFRAVDCDHRGRFGFFSGHASNSMALAIFIGLVMKNKLRWLLAAMMVWALMVGYSRIYLGVHFPGDVLVGFLIGGLNALVFYKLYHYFLPKVIKS</sequence>
<dbReference type="KEGG" id="wvi:Weevi_1832"/>
<evidence type="ECO:0000256" key="3">
    <source>
        <dbReference type="ARBA" id="ARBA00022692"/>
    </source>
</evidence>
<dbReference type="Gene3D" id="1.20.144.10">
    <property type="entry name" value="Phosphatidic acid phosphatase type 2/haloperoxidase"/>
    <property type="match status" value="1"/>
</dbReference>
<dbReference type="AlphaFoldDB" id="F0P0M3"/>
<dbReference type="EMBL" id="CP002455">
    <property type="protein sequence ID" value="ADX68522.1"/>
    <property type="molecule type" value="Genomic_DNA"/>
</dbReference>
<dbReference type="GO" id="GO:0005886">
    <property type="term" value="C:plasma membrane"/>
    <property type="evidence" value="ECO:0007669"/>
    <property type="project" value="UniProtKB-SubCell"/>
</dbReference>
<evidence type="ECO:0000256" key="2">
    <source>
        <dbReference type="ARBA" id="ARBA00022475"/>
    </source>
</evidence>
<reference evidence="10" key="2">
    <citation type="journal article" date="2011" name="Stand. Genomic Sci.">
        <title>Complete genome sequence of Weeksella virosa type strain (9751T).</title>
        <authorList>
            <person name="Lang E."/>
            <person name="Teshima H."/>
            <person name="Lucas S."/>
            <person name="Lapidus A."/>
            <person name="Hammon N."/>
            <person name="Deshpande S."/>
            <person name="Nolan M."/>
            <person name="Cheng J."/>
            <person name="Pitluck S."/>
            <person name="Liolios K."/>
            <person name="Pagani I."/>
            <person name="Mikhailova N."/>
            <person name="Ivanova N."/>
            <person name="Mavromatis K."/>
            <person name="Pati A."/>
            <person name="Tapia R."/>
            <person name="Han C."/>
            <person name="Goodwin L."/>
            <person name="Chen A."/>
            <person name="Palaniappan K."/>
            <person name="Land M."/>
            <person name="Hauser L."/>
            <person name="Chang Y."/>
            <person name="Jeffries C."/>
            <person name="Brambilla E."/>
            <person name="Kopitz M."/>
            <person name="Rohde M."/>
            <person name="Goker M."/>
            <person name="Tindall B."/>
            <person name="Detter J."/>
            <person name="Woyke T."/>
            <person name="Bristow J."/>
            <person name="Eisen J."/>
            <person name="Markowitz V."/>
            <person name="Hugenholtz P."/>
            <person name="Klenk H."/>
            <person name="Kyrpides N."/>
        </authorList>
    </citation>
    <scope>NUCLEOTIDE SEQUENCE [LARGE SCALE GENOMIC DNA]</scope>
    <source>
        <strain evidence="10">ATCC 43766 / DSM 16922 / JCM 21250 / NBRC 16016 / NCTC 11634 / CL345/78</strain>
    </source>
</reference>
<dbReference type="HOGENOM" id="CLU_072573_10_0_10"/>
<dbReference type="PANTHER" id="PTHR14969">
    <property type="entry name" value="SPHINGOSINE-1-PHOSPHATE PHOSPHOHYDROLASE"/>
    <property type="match status" value="1"/>
</dbReference>
<dbReference type="PANTHER" id="PTHR14969:SF62">
    <property type="entry name" value="DECAPRENYLPHOSPHORYL-5-PHOSPHORIBOSE PHOSPHATASE RV3807C-RELATED"/>
    <property type="match status" value="1"/>
</dbReference>
<gene>
    <name evidence="9" type="ordered locus">Weevi_1832</name>
</gene>
<dbReference type="Proteomes" id="UP000008641">
    <property type="component" value="Chromosome"/>
</dbReference>
<name>F0P0M3_WEEVC</name>
<keyword evidence="10" id="KW-1185">Reference proteome</keyword>
<proteinExistence type="predicted"/>
<evidence type="ECO:0000256" key="6">
    <source>
        <dbReference type="ARBA" id="ARBA00023136"/>
    </source>
</evidence>
<feature type="transmembrane region" description="Helical" evidence="7">
    <location>
        <begin position="55"/>
        <end position="74"/>
    </location>
</feature>
<keyword evidence="4" id="KW-0378">Hydrolase</keyword>
<comment type="subcellular location">
    <subcellularLocation>
        <location evidence="1">Cell membrane</location>
        <topology evidence="1">Multi-pass membrane protein</topology>
    </subcellularLocation>
</comment>
<dbReference type="OrthoDB" id="9789113at2"/>
<organism evidence="9 10">
    <name type="scientific">Weeksella virosa (strain ATCC 43766 / DSM 16922 / JCM 21250 / CCUG 30538 / CDC 9751 / IAM 14551 / NBRC 16016 / NCTC 11634 / CL345/78)</name>
    <dbReference type="NCBI Taxonomy" id="865938"/>
    <lineage>
        <taxon>Bacteria</taxon>
        <taxon>Pseudomonadati</taxon>
        <taxon>Bacteroidota</taxon>
        <taxon>Flavobacteriia</taxon>
        <taxon>Flavobacteriales</taxon>
        <taxon>Weeksellaceae</taxon>
        <taxon>Weeksella</taxon>
    </lineage>
</organism>
<evidence type="ECO:0000313" key="9">
    <source>
        <dbReference type="EMBL" id="ADX68522.1"/>
    </source>
</evidence>
<dbReference type="CDD" id="cd03395">
    <property type="entry name" value="PAP2_like_4"/>
    <property type="match status" value="1"/>
</dbReference>
<feature type="transmembrane region" description="Helical" evidence="7">
    <location>
        <begin position="161"/>
        <end position="179"/>
    </location>
</feature>
<keyword evidence="2" id="KW-1003">Cell membrane</keyword>
<dbReference type="Pfam" id="PF01569">
    <property type="entry name" value="PAP2"/>
    <property type="match status" value="1"/>
</dbReference>
<evidence type="ECO:0000256" key="1">
    <source>
        <dbReference type="ARBA" id="ARBA00004651"/>
    </source>
</evidence>
<evidence type="ECO:0000256" key="4">
    <source>
        <dbReference type="ARBA" id="ARBA00022801"/>
    </source>
</evidence>
<evidence type="ECO:0000256" key="5">
    <source>
        <dbReference type="ARBA" id="ARBA00022989"/>
    </source>
</evidence>
<dbReference type="InterPro" id="IPR036938">
    <property type="entry name" value="PAP2/HPO_sf"/>
</dbReference>
<feature type="transmembrane region" description="Helical" evidence="7">
    <location>
        <begin position="107"/>
        <end position="127"/>
    </location>
</feature>
<keyword evidence="6 7" id="KW-0472">Membrane</keyword>
<dbReference type="STRING" id="865938.Weevi_1832"/>
<keyword evidence="3 7" id="KW-0812">Transmembrane</keyword>
<keyword evidence="5 7" id="KW-1133">Transmembrane helix</keyword>
<evidence type="ECO:0000313" key="10">
    <source>
        <dbReference type="Proteomes" id="UP000008641"/>
    </source>
</evidence>
<evidence type="ECO:0000256" key="7">
    <source>
        <dbReference type="SAM" id="Phobius"/>
    </source>
</evidence>
<protein>
    <submittedName>
        <fullName evidence="9">Phosphoesterase PA-phosphatase related protein</fullName>
    </submittedName>
</protein>
<dbReference type="RefSeq" id="WP_013598911.1">
    <property type="nucleotide sequence ID" value="NC_015144.1"/>
</dbReference>
<feature type="transmembrane region" description="Helical" evidence="7">
    <location>
        <begin position="26"/>
        <end position="48"/>
    </location>
</feature>
<reference evidence="9 10" key="1">
    <citation type="journal article" date="2011" name="Stand. Genomic Sci.">
        <title>Complete genome sequence of Weeksella virosa type strain (9751).</title>
        <authorList>
            <person name="Lang E."/>
            <person name="Teshima H."/>
            <person name="Lucas S."/>
            <person name="Lapidus A."/>
            <person name="Hammon N."/>
            <person name="Deshpande S."/>
            <person name="Nolan M."/>
            <person name="Cheng J.F."/>
            <person name="Pitluck S."/>
            <person name="Liolios K."/>
            <person name="Pagani I."/>
            <person name="Mikhailova N."/>
            <person name="Ivanova N."/>
            <person name="Mavromatis K."/>
            <person name="Pati A."/>
            <person name="Tapia R."/>
            <person name="Han C."/>
            <person name="Goodwin L."/>
            <person name="Chen A."/>
            <person name="Palaniappan K."/>
            <person name="Land M."/>
            <person name="Hauser L."/>
            <person name="Chang Y.J."/>
            <person name="Jeffries C.D."/>
            <person name="Brambilla E.M."/>
            <person name="Kopitz M."/>
            <person name="Rohde M."/>
            <person name="Goker M."/>
            <person name="Tindall B.J."/>
            <person name="Detter J.C."/>
            <person name="Woyke T."/>
            <person name="Bristow J."/>
            <person name="Eisen J.A."/>
            <person name="Markowitz V."/>
            <person name="Hugenholtz P."/>
            <person name="Klenk H.P."/>
            <person name="Kyrpides N.C."/>
        </authorList>
    </citation>
    <scope>NUCLEOTIDE SEQUENCE [LARGE SCALE GENOMIC DNA]</scope>
    <source>
        <strain evidence="10">ATCC 43766 / DSM 16922 / JCM 21250 / NBRC 16016 / NCTC 11634 / CL345/78</strain>
    </source>
</reference>
<dbReference type="InterPro" id="IPR000326">
    <property type="entry name" value="PAP2/HPO"/>
</dbReference>
<dbReference type="eggNOG" id="COG0671">
    <property type="taxonomic scope" value="Bacteria"/>
</dbReference>
<accession>F0P0M3</accession>
<feature type="transmembrane region" description="Helical" evidence="7">
    <location>
        <begin position="134"/>
        <end position="155"/>
    </location>
</feature>
<evidence type="ECO:0000259" key="8">
    <source>
        <dbReference type="SMART" id="SM00014"/>
    </source>
</evidence>
<dbReference type="SUPFAM" id="SSF48317">
    <property type="entry name" value="Acid phosphatase/Vanadium-dependent haloperoxidase"/>
    <property type="match status" value="1"/>
</dbReference>
<dbReference type="SMART" id="SM00014">
    <property type="entry name" value="acidPPc"/>
    <property type="match status" value="1"/>
</dbReference>
<feature type="domain" description="Phosphatidic acid phosphatase type 2/haloperoxidase" evidence="8">
    <location>
        <begin position="60"/>
        <end position="176"/>
    </location>
</feature>